<dbReference type="STRING" id="763407.A0A163ALU7"/>
<proteinExistence type="predicted"/>
<evidence type="ECO:0000313" key="1">
    <source>
        <dbReference type="EMBL" id="OAD74371.1"/>
    </source>
</evidence>
<dbReference type="RefSeq" id="XP_018292411.1">
    <property type="nucleotide sequence ID" value="XM_018427624.1"/>
</dbReference>
<dbReference type="PANTHER" id="PTHR35871:SF1">
    <property type="entry name" value="CXC1-LIKE CYSTEINE CLUSTER ASSOCIATED WITH KDZ TRANSPOSASES DOMAIN-CONTAINING PROTEIN"/>
    <property type="match status" value="1"/>
</dbReference>
<dbReference type="OrthoDB" id="2279614at2759"/>
<evidence type="ECO:0000313" key="2">
    <source>
        <dbReference type="Proteomes" id="UP000077315"/>
    </source>
</evidence>
<gene>
    <name evidence="1" type="ORF">PHYBLDRAFT_101127</name>
</gene>
<name>A0A163ALU7_PHYB8</name>
<dbReference type="InParanoid" id="A0A163ALU7"/>
<accession>A0A163ALU7</accession>
<dbReference type="EMBL" id="KV440979">
    <property type="protein sequence ID" value="OAD74371.1"/>
    <property type="molecule type" value="Genomic_DNA"/>
</dbReference>
<sequence length="191" mass="21818">SCRIFNVGVAYDSYWTSKDMLDQLKNHAIPLFESLHEGCTGVFIFNQSSNHKAYATDALVATCMVLKPKVVSENDKFIFKDTTFLRDRRIIPQSFYETVFEAGRKGKGPVEKRQFVGIQRILQECGLMNCNGEEAENHCCCARHLLDSQPDFSGQKTAIQEVVEEAGHIFELYPKFHCECNWIECYWGAAK</sequence>
<dbReference type="Proteomes" id="UP000077315">
    <property type="component" value="Unassembled WGS sequence"/>
</dbReference>
<feature type="non-terminal residue" evidence="1">
    <location>
        <position position="1"/>
    </location>
</feature>
<feature type="non-terminal residue" evidence="1">
    <location>
        <position position="191"/>
    </location>
</feature>
<dbReference type="PANTHER" id="PTHR35871">
    <property type="entry name" value="EXPRESSED PROTEIN"/>
    <property type="match status" value="1"/>
</dbReference>
<organism evidence="1 2">
    <name type="scientific">Phycomyces blakesleeanus (strain ATCC 8743b / DSM 1359 / FGSC 10004 / NBRC 33097 / NRRL 1555)</name>
    <dbReference type="NCBI Taxonomy" id="763407"/>
    <lineage>
        <taxon>Eukaryota</taxon>
        <taxon>Fungi</taxon>
        <taxon>Fungi incertae sedis</taxon>
        <taxon>Mucoromycota</taxon>
        <taxon>Mucoromycotina</taxon>
        <taxon>Mucoromycetes</taxon>
        <taxon>Mucorales</taxon>
        <taxon>Phycomycetaceae</taxon>
        <taxon>Phycomyces</taxon>
    </lineage>
</organism>
<dbReference type="VEuPathDB" id="FungiDB:PHYBLDRAFT_101127"/>
<dbReference type="AlphaFoldDB" id="A0A163ALU7"/>
<protein>
    <submittedName>
        <fullName evidence="1">Uncharacterized protein</fullName>
    </submittedName>
</protein>
<reference evidence="2" key="1">
    <citation type="submission" date="2015-06" db="EMBL/GenBank/DDBJ databases">
        <title>Expansion of signal transduction pathways in fungi by whole-genome duplication.</title>
        <authorList>
            <consortium name="DOE Joint Genome Institute"/>
            <person name="Corrochano L.M."/>
            <person name="Kuo A."/>
            <person name="Marcet-Houben M."/>
            <person name="Polaino S."/>
            <person name="Salamov A."/>
            <person name="Villalobos J.M."/>
            <person name="Alvarez M.I."/>
            <person name="Avalos J."/>
            <person name="Benito E.P."/>
            <person name="Benoit I."/>
            <person name="Burger G."/>
            <person name="Camino L.P."/>
            <person name="Canovas D."/>
            <person name="Cerda-Olmedo E."/>
            <person name="Cheng J.-F."/>
            <person name="Dominguez A."/>
            <person name="Elias M."/>
            <person name="Eslava A.P."/>
            <person name="Glaser F."/>
            <person name="Grimwood J."/>
            <person name="Gutierrez G."/>
            <person name="Heitman J."/>
            <person name="Henrissat B."/>
            <person name="Iturriaga E.A."/>
            <person name="Lang B.F."/>
            <person name="Lavin J.L."/>
            <person name="Lee S."/>
            <person name="Li W."/>
            <person name="Lindquist E."/>
            <person name="Lopez-Garcia S."/>
            <person name="Luque E.M."/>
            <person name="Marcos A.T."/>
            <person name="Martin J."/>
            <person name="McCluskey K."/>
            <person name="Medina H.R."/>
            <person name="Miralles-Duran A."/>
            <person name="Miyazaki A."/>
            <person name="Munoz-Torres E."/>
            <person name="Oguiza J.A."/>
            <person name="Ohm R."/>
            <person name="Olmedo M."/>
            <person name="Orejas M."/>
            <person name="Ortiz-Castellanos L."/>
            <person name="Pisabarro A.G."/>
            <person name="Rodriguez-Romero J."/>
            <person name="Ruiz-Herrera J."/>
            <person name="Ruiz-Vazquez R."/>
            <person name="Sanz C."/>
            <person name="Schackwitz W."/>
            <person name="Schmutz J."/>
            <person name="Shahriari M."/>
            <person name="Shelest E."/>
            <person name="Silva-Franco F."/>
            <person name="Soanes D."/>
            <person name="Syed K."/>
            <person name="Tagua V.G."/>
            <person name="Talbot N.J."/>
            <person name="Thon M."/>
            <person name="De vries R.P."/>
            <person name="Wiebenga A."/>
            <person name="Yadav J.S."/>
            <person name="Braun E.L."/>
            <person name="Baker S."/>
            <person name="Garre V."/>
            <person name="Horwitz B."/>
            <person name="Torres-Martinez S."/>
            <person name="Idnurm A."/>
            <person name="Herrera-Estrella A."/>
            <person name="Gabaldon T."/>
            <person name="Grigoriev I.V."/>
        </authorList>
    </citation>
    <scope>NUCLEOTIDE SEQUENCE [LARGE SCALE GENOMIC DNA]</scope>
    <source>
        <strain evidence="2">NRRL 1555(-)</strain>
    </source>
</reference>
<keyword evidence="2" id="KW-1185">Reference proteome</keyword>
<dbReference type="GeneID" id="28988530"/>